<feature type="transmembrane region" description="Helical" evidence="1">
    <location>
        <begin position="156"/>
        <end position="177"/>
    </location>
</feature>
<evidence type="ECO:0008006" key="4">
    <source>
        <dbReference type="Google" id="ProtNLM"/>
    </source>
</evidence>
<comment type="caution">
    <text evidence="2">The sequence shown here is derived from an EMBL/GenBank/DDBJ whole genome shotgun (WGS) entry which is preliminary data.</text>
</comment>
<reference evidence="2" key="2">
    <citation type="submission" date="2020-09" db="EMBL/GenBank/DDBJ databases">
        <authorList>
            <person name="Sun Q."/>
            <person name="Zhou Y."/>
        </authorList>
    </citation>
    <scope>NUCLEOTIDE SEQUENCE</scope>
    <source>
        <strain evidence="2">CGMCC 1.12921</strain>
    </source>
</reference>
<gene>
    <name evidence="2" type="ORF">GCM10011342_25000</name>
</gene>
<keyword evidence="1" id="KW-1133">Transmembrane helix</keyword>
<evidence type="ECO:0000313" key="3">
    <source>
        <dbReference type="Proteomes" id="UP000613582"/>
    </source>
</evidence>
<sequence>MPGDVSFKEKALNQGAFHKGFGVFDRLGGEDYLPDAPVFTNEETLDQNIKSIEARGGVAEDPKIDFYWQYHIPFRTKLRSILAVDKPITDKITGVKRLIERNQRAYVLLRRVTLFLFLLLAVLAAPAGIKSDKALLACCQSMLDGAYAAAGPASPAMTWFLFVAALFVVSFVCNRIIKSFYDNSVEQTANTLANHLQSYTNHLYTEGFKKAMDAIDKEEAIYSDDNVKDSGPSRAEKWARIAYWHGKRLEWISRYAHIEIWATQRTLRAMDHVSRALTALIFVIFAIAFLPVTDRAATDVLSMMALALLGLLVWYGWDNVGKEDTDPLKRTHMGEAQQKWRQDAGIAENFAEQVHKDKAKILDYKRPRLRKSTDQ</sequence>
<proteinExistence type="predicted"/>
<protein>
    <recommendedName>
        <fullName evidence="4">SMODS and SLOG-associating 2TM effector domain-containing protein</fullName>
    </recommendedName>
</protein>
<keyword evidence="1" id="KW-0812">Transmembrane</keyword>
<name>A0A8J2V687_9PROT</name>
<dbReference type="AlphaFoldDB" id="A0A8J2V687"/>
<reference evidence="2" key="1">
    <citation type="journal article" date="2014" name="Int. J. Syst. Evol. Microbiol.">
        <title>Complete genome sequence of Corynebacterium casei LMG S-19264T (=DSM 44701T), isolated from a smear-ripened cheese.</title>
        <authorList>
            <consortium name="US DOE Joint Genome Institute (JGI-PGF)"/>
            <person name="Walter F."/>
            <person name="Albersmeier A."/>
            <person name="Kalinowski J."/>
            <person name="Ruckert C."/>
        </authorList>
    </citation>
    <scope>NUCLEOTIDE SEQUENCE</scope>
    <source>
        <strain evidence="2">CGMCC 1.12921</strain>
    </source>
</reference>
<evidence type="ECO:0000313" key="2">
    <source>
        <dbReference type="EMBL" id="GGD15241.1"/>
    </source>
</evidence>
<keyword evidence="3" id="KW-1185">Reference proteome</keyword>
<dbReference type="EMBL" id="BMGH01000001">
    <property type="protein sequence ID" value="GGD15241.1"/>
    <property type="molecule type" value="Genomic_DNA"/>
</dbReference>
<keyword evidence="1" id="KW-0472">Membrane</keyword>
<dbReference type="Proteomes" id="UP000613582">
    <property type="component" value="Unassembled WGS sequence"/>
</dbReference>
<organism evidence="2 3">
    <name type="scientific">Aquisalinus flavus</name>
    <dbReference type="NCBI Taxonomy" id="1526572"/>
    <lineage>
        <taxon>Bacteria</taxon>
        <taxon>Pseudomonadati</taxon>
        <taxon>Pseudomonadota</taxon>
        <taxon>Alphaproteobacteria</taxon>
        <taxon>Parvularculales</taxon>
        <taxon>Parvularculaceae</taxon>
        <taxon>Aquisalinus</taxon>
    </lineage>
</organism>
<accession>A0A8J2V687</accession>
<feature type="transmembrane region" description="Helical" evidence="1">
    <location>
        <begin position="296"/>
        <end position="317"/>
    </location>
</feature>
<evidence type="ECO:0000256" key="1">
    <source>
        <dbReference type="SAM" id="Phobius"/>
    </source>
</evidence>
<feature type="transmembrane region" description="Helical" evidence="1">
    <location>
        <begin position="107"/>
        <end position="127"/>
    </location>
</feature>
<feature type="transmembrane region" description="Helical" evidence="1">
    <location>
        <begin position="273"/>
        <end position="290"/>
    </location>
</feature>